<evidence type="ECO:0000256" key="2">
    <source>
        <dbReference type="ARBA" id="ARBA00010611"/>
    </source>
</evidence>
<dbReference type="UniPathway" id="UPA00143"/>
<dbReference type="Proteomes" id="UP000789390">
    <property type="component" value="Unassembled WGS sequence"/>
</dbReference>
<dbReference type="OrthoDB" id="722566at2759"/>
<dbReference type="Pfam" id="PF12014">
    <property type="entry name" value="Cyclin_D1_bind"/>
    <property type="match status" value="1"/>
</dbReference>
<evidence type="ECO:0000259" key="4">
    <source>
        <dbReference type="PROSITE" id="PS50181"/>
    </source>
</evidence>
<dbReference type="PROSITE" id="PS50181">
    <property type="entry name" value="FBOX"/>
    <property type="match status" value="1"/>
</dbReference>
<comment type="pathway">
    <text evidence="1">Protein modification; protein ubiquitination.</text>
</comment>
<organism evidence="5 6">
    <name type="scientific">Daphnia galeata</name>
    <dbReference type="NCBI Taxonomy" id="27404"/>
    <lineage>
        <taxon>Eukaryota</taxon>
        <taxon>Metazoa</taxon>
        <taxon>Ecdysozoa</taxon>
        <taxon>Arthropoda</taxon>
        <taxon>Crustacea</taxon>
        <taxon>Branchiopoda</taxon>
        <taxon>Diplostraca</taxon>
        <taxon>Cladocera</taxon>
        <taxon>Anomopoda</taxon>
        <taxon>Daphniidae</taxon>
        <taxon>Daphnia</taxon>
    </lineage>
</organism>
<dbReference type="Gene3D" id="1.20.1280.50">
    <property type="match status" value="1"/>
</dbReference>
<comment type="similarity">
    <text evidence="2">Belongs to the FBXO31 family.</text>
</comment>
<dbReference type="GO" id="GO:0016567">
    <property type="term" value="P:protein ubiquitination"/>
    <property type="evidence" value="ECO:0007669"/>
    <property type="project" value="UniProtKB-UniPathway"/>
</dbReference>
<dbReference type="AlphaFoldDB" id="A0A8J2RXT2"/>
<sequence>MELFSLPHEVLEAIISLLTPLDLISLSSTCKFFRELMLSDKVWVGACYTQFGIKLSATGGFAEKFYKKVLHKYGEFLGLWNRHADCYGGLLQIKYLDEKLCAFDLQLPKDPHISNSLRPQIVFSIELDEQDTLSIACCINPLKKHQCTLHYGKRALTPSSPQSFYLTRQCVNGIENADHQDIFDDMENWLDEQSDYLGENSAYSRRQMIYKYMVLRQTALKTHYSRLVFPQRCNFRVPIQPGLFKGTYSSLGLELIMLTYEEDVNKVKAIKISGDQNIPAGQITFRADLPFCMHLSQREQENLENIESIQPASSDVEWHELPPLQPFVVPQDCVERHNQVPNSCKARFHGFGQIAEEGFREPTFVEGHWIVFNEDLFGFLWISLRALSMYHRVQEQLTN</sequence>
<dbReference type="PANTHER" id="PTHR10706:SF130">
    <property type="entry name" value="F-BOX ONLY PROTEIN 31"/>
    <property type="match status" value="1"/>
</dbReference>
<evidence type="ECO:0000256" key="1">
    <source>
        <dbReference type="ARBA" id="ARBA00004906"/>
    </source>
</evidence>
<dbReference type="SUPFAM" id="SSF81383">
    <property type="entry name" value="F-box domain"/>
    <property type="match status" value="1"/>
</dbReference>
<name>A0A8J2RXT2_9CRUS</name>
<evidence type="ECO:0000256" key="3">
    <source>
        <dbReference type="ARBA" id="ARBA00022786"/>
    </source>
</evidence>
<dbReference type="Pfam" id="PF12937">
    <property type="entry name" value="F-box-like"/>
    <property type="match status" value="1"/>
</dbReference>
<evidence type="ECO:0000313" key="5">
    <source>
        <dbReference type="EMBL" id="CAH0107791.1"/>
    </source>
</evidence>
<reference evidence="5" key="1">
    <citation type="submission" date="2021-11" db="EMBL/GenBank/DDBJ databases">
        <authorList>
            <person name="Schell T."/>
        </authorList>
    </citation>
    <scope>NUCLEOTIDE SEQUENCE</scope>
    <source>
        <strain evidence="5">M5</strain>
    </source>
</reference>
<dbReference type="InterPro" id="IPR045048">
    <property type="entry name" value="FBXO31/39"/>
</dbReference>
<feature type="domain" description="F-box" evidence="4">
    <location>
        <begin position="1"/>
        <end position="46"/>
    </location>
</feature>
<keyword evidence="3" id="KW-0833">Ubl conjugation pathway</keyword>
<dbReference type="EMBL" id="CAKKLH010000279">
    <property type="protein sequence ID" value="CAH0107791.1"/>
    <property type="molecule type" value="Genomic_DNA"/>
</dbReference>
<dbReference type="PANTHER" id="PTHR10706">
    <property type="entry name" value="F-BOX FAMILY PROTEIN"/>
    <property type="match status" value="1"/>
</dbReference>
<comment type="caution">
    <text evidence="5">The sequence shown here is derived from an EMBL/GenBank/DDBJ whole genome shotgun (WGS) entry which is preliminary data.</text>
</comment>
<proteinExistence type="inferred from homology"/>
<evidence type="ECO:0000313" key="6">
    <source>
        <dbReference type="Proteomes" id="UP000789390"/>
    </source>
</evidence>
<keyword evidence="6" id="KW-1185">Reference proteome</keyword>
<dbReference type="SMART" id="SM00256">
    <property type="entry name" value="FBOX"/>
    <property type="match status" value="1"/>
</dbReference>
<gene>
    <name evidence="5" type="ORF">DGAL_LOCUS11125</name>
</gene>
<dbReference type="InterPro" id="IPR001810">
    <property type="entry name" value="F-box_dom"/>
</dbReference>
<protein>
    <recommendedName>
        <fullName evidence="4">F-box domain-containing protein</fullName>
    </recommendedName>
</protein>
<dbReference type="InterPro" id="IPR036047">
    <property type="entry name" value="F-box-like_dom_sf"/>
</dbReference>
<accession>A0A8J2RXT2</accession>